<proteinExistence type="predicted"/>
<evidence type="ECO:0000313" key="2">
    <source>
        <dbReference type="Proteomes" id="UP000829685"/>
    </source>
</evidence>
<reference evidence="1" key="1">
    <citation type="submission" date="2021-03" db="EMBL/GenBank/DDBJ databases">
        <title>Revisited historic fungal species revealed as producer of novel bioactive compounds through whole genome sequencing and comparative genomics.</title>
        <authorList>
            <person name="Vignolle G.A."/>
            <person name="Hochenegger N."/>
            <person name="Mach R.L."/>
            <person name="Mach-Aigner A.R."/>
            <person name="Javad Rahimi M."/>
            <person name="Salim K.A."/>
            <person name="Chan C.M."/>
            <person name="Lim L.B.L."/>
            <person name="Cai F."/>
            <person name="Druzhinina I.S."/>
            <person name="U'Ren J.M."/>
            <person name="Derntl C."/>
        </authorList>
    </citation>
    <scope>NUCLEOTIDE SEQUENCE</scope>
    <source>
        <strain evidence="1">TUCIM 5799</strain>
    </source>
</reference>
<protein>
    <submittedName>
        <fullName evidence="1">Uncharacterized protein</fullName>
    </submittedName>
</protein>
<comment type="caution">
    <text evidence="1">The sequence shown here is derived from an EMBL/GenBank/DDBJ whole genome shotgun (WGS) entry which is preliminary data.</text>
</comment>
<dbReference type="EMBL" id="JAFIMR010000072">
    <property type="protein sequence ID" value="KAI1849901.1"/>
    <property type="molecule type" value="Genomic_DNA"/>
</dbReference>
<accession>A0A9Q0AII4</accession>
<evidence type="ECO:0000313" key="1">
    <source>
        <dbReference type="EMBL" id="KAI1849901.1"/>
    </source>
</evidence>
<organism evidence="1 2">
    <name type="scientific">Neoarthrinium moseri</name>
    <dbReference type="NCBI Taxonomy" id="1658444"/>
    <lineage>
        <taxon>Eukaryota</taxon>
        <taxon>Fungi</taxon>
        <taxon>Dikarya</taxon>
        <taxon>Ascomycota</taxon>
        <taxon>Pezizomycotina</taxon>
        <taxon>Sordariomycetes</taxon>
        <taxon>Xylariomycetidae</taxon>
        <taxon>Amphisphaeriales</taxon>
        <taxon>Apiosporaceae</taxon>
        <taxon>Neoarthrinium</taxon>
    </lineage>
</organism>
<sequence>MSDTQLADTSTPLGQWVDELFKNIFFQPNDAHSMSVFDAYIAPDLVVRINHSLFTRDSWREATNTVRAGSLLTMDSNDEVAAWQAPGQSGAGCVAHMSHFTQRSKQDREATSARSLTLANVAIREGKRCLVELTEIAT</sequence>
<name>A0A9Q0AII4_9PEZI</name>
<gene>
    <name evidence="1" type="ORF">JX265_013488</name>
</gene>
<dbReference type="AlphaFoldDB" id="A0A9Q0AII4"/>
<dbReference type="Proteomes" id="UP000829685">
    <property type="component" value="Unassembled WGS sequence"/>
</dbReference>
<keyword evidence="2" id="KW-1185">Reference proteome</keyword>